<dbReference type="Proteomes" id="UP001283341">
    <property type="component" value="Unassembled WGS sequence"/>
</dbReference>
<evidence type="ECO:0000313" key="6">
    <source>
        <dbReference type="Proteomes" id="UP001283341"/>
    </source>
</evidence>
<name>A0AAE0LZQ0_9PEZI</name>
<keyword evidence="4" id="KW-0624">Polysaccharide degradation</keyword>
<evidence type="ECO:0000256" key="2">
    <source>
        <dbReference type="ARBA" id="ARBA00022729"/>
    </source>
</evidence>
<dbReference type="InterPro" id="IPR029058">
    <property type="entry name" value="AB_hydrolase_fold"/>
</dbReference>
<sequence>MKSIQSWVLSTALLLSTLIPTSHAASLVQVTENFGPNPTKVGFYIFVPDVLPTKPAILVNPHWCHGTASAAYSGSQYATLAKKYGFIVIFPNSSNKADQCWDVSSTQTLTHNGGGDSLGIVSMVRWTLSKYNADPARVFVTGVSSGGMMTNVLIGAYPDIFAAGSAWAGVPFGCFAPPSGNGSGVYGYWNDDCAKGKVVHTSEEWKGIVEGAFVKEGGYKGWRPKMQTFHGTKDETLNYVNFGEQVKEWTAVLGLNSTPTKTELNTPVSGWIKTTYGGNGWFEAYSAAGVTHNIQGVRREMDVNMDGWDPTRWELGGGLLKG</sequence>
<dbReference type="GO" id="GO:0045493">
    <property type="term" value="P:xylan catabolic process"/>
    <property type="evidence" value="ECO:0007669"/>
    <property type="project" value="UniProtKB-UniRule"/>
</dbReference>
<evidence type="ECO:0000256" key="1">
    <source>
        <dbReference type="ARBA" id="ARBA00022487"/>
    </source>
</evidence>
<dbReference type="SUPFAM" id="SSF53474">
    <property type="entry name" value="alpha/beta-Hydrolases"/>
    <property type="match status" value="2"/>
</dbReference>
<keyword evidence="2 4" id="KW-0732">Signal</keyword>
<dbReference type="EMBL" id="JAUEDM010000008">
    <property type="protein sequence ID" value="KAK3312844.1"/>
    <property type="molecule type" value="Genomic_DNA"/>
</dbReference>
<evidence type="ECO:0000256" key="4">
    <source>
        <dbReference type="RuleBase" id="RU367147"/>
    </source>
</evidence>
<dbReference type="NCBIfam" id="TIGR01840">
    <property type="entry name" value="esterase_phb"/>
    <property type="match status" value="1"/>
</dbReference>
<reference evidence="5" key="2">
    <citation type="submission" date="2023-06" db="EMBL/GenBank/DDBJ databases">
        <authorList>
            <consortium name="Lawrence Berkeley National Laboratory"/>
            <person name="Haridas S."/>
            <person name="Hensen N."/>
            <person name="Bonometti L."/>
            <person name="Westerberg I."/>
            <person name="Brannstrom I.O."/>
            <person name="Guillou S."/>
            <person name="Cros-Aarteil S."/>
            <person name="Calhoun S."/>
            <person name="Kuo A."/>
            <person name="Mondo S."/>
            <person name="Pangilinan J."/>
            <person name="Riley R."/>
            <person name="Labutti K."/>
            <person name="Andreopoulos B."/>
            <person name="Lipzen A."/>
            <person name="Chen C."/>
            <person name="Yanf M."/>
            <person name="Daum C."/>
            <person name="Ng V."/>
            <person name="Clum A."/>
            <person name="Steindorff A."/>
            <person name="Ohm R."/>
            <person name="Martin F."/>
            <person name="Silar P."/>
            <person name="Natvig D."/>
            <person name="Lalanne C."/>
            <person name="Gautier V."/>
            <person name="Ament-Velasquez S.L."/>
            <person name="Kruys A."/>
            <person name="Hutchinson M.I."/>
            <person name="Powell A.J."/>
            <person name="Barry K."/>
            <person name="Miller A.N."/>
            <person name="Grigoriev I.V."/>
            <person name="Debuchy R."/>
            <person name="Gladieux P."/>
            <person name="Thoren M.H."/>
            <person name="Johannesson H."/>
        </authorList>
    </citation>
    <scope>NUCLEOTIDE SEQUENCE</scope>
    <source>
        <strain evidence="5">CBS 118394</strain>
    </source>
</reference>
<dbReference type="GO" id="GO:0005576">
    <property type="term" value="C:extracellular region"/>
    <property type="evidence" value="ECO:0007669"/>
    <property type="project" value="UniProtKB-SubCell"/>
</dbReference>
<reference evidence="5" key="1">
    <citation type="journal article" date="2023" name="Mol. Phylogenet. Evol.">
        <title>Genome-scale phylogeny and comparative genomics of the fungal order Sordariales.</title>
        <authorList>
            <person name="Hensen N."/>
            <person name="Bonometti L."/>
            <person name="Westerberg I."/>
            <person name="Brannstrom I.O."/>
            <person name="Guillou S."/>
            <person name="Cros-Aarteil S."/>
            <person name="Calhoun S."/>
            <person name="Haridas S."/>
            <person name="Kuo A."/>
            <person name="Mondo S."/>
            <person name="Pangilinan J."/>
            <person name="Riley R."/>
            <person name="LaButti K."/>
            <person name="Andreopoulos B."/>
            <person name="Lipzen A."/>
            <person name="Chen C."/>
            <person name="Yan M."/>
            <person name="Daum C."/>
            <person name="Ng V."/>
            <person name="Clum A."/>
            <person name="Steindorff A."/>
            <person name="Ohm R.A."/>
            <person name="Martin F."/>
            <person name="Silar P."/>
            <person name="Natvig D.O."/>
            <person name="Lalanne C."/>
            <person name="Gautier V."/>
            <person name="Ament-Velasquez S.L."/>
            <person name="Kruys A."/>
            <person name="Hutchinson M.I."/>
            <person name="Powell A.J."/>
            <person name="Barry K."/>
            <person name="Miller A.N."/>
            <person name="Grigoriev I.V."/>
            <person name="Debuchy R."/>
            <person name="Gladieux P."/>
            <person name="Hiltunen Thoren M."/>
            <person name="Johannesson H."/>
        </authorList>
    </citation>
    <scope>NUCLEOTIDE SEQUENCE</scope>
    <source>
        <strain evidence="5">CBS 118394</strain>
    </source>
</reference>
<dbReference type="InterPro" id="IPR050955">
    <property type="entry name" value="Plant_Biomass_Hydrol_Est"/>
</dbReference>
<organism evidence="5 6">
    <name type="scientific">Apodospora peruviana</name>
    <dbReference type="NCBI Taxonomy" id="516989"/>
    <lineage>
        <taxon>Eukaryota</taxon>
        <taxon>Fungi</taxon>
        <taxon>Dikarya</taxon>
        <taxon>Ascomycota</taxon>
        <taxon>Pezizomycotina</taxon>
        <taxon>Sordariomycetes</taxon>
        <taxon>Sordariomycetidae</taxon>
        <taxon>Sordariales</taxon>
        <taxon>Lasiosphaeriaceae</taxon>
        <taxon>Apodospora</taxon>
    </lineage>
</organism>
<dbReference type="Gene3D" id="3.40.50.1820">
    <property type="entry name" value="alpha/beta hydrolase"/>
    <property type="match status" value="1"/>
</dbReference>
<evidence type="ECO:0000313" key="5">
    <source>
        <dbReference type="EMBL" id="KAK3312844.1"/>
    </source>
</evidence>
<dbReference type="EC" id="3.1.1.-" evidence="4"/>
<keyword evidence="3 4" id="KW-0378">Hydrolase</keyword>
<feature type="signal peptide" evidence="4">
    <location>
        <begin position="1"/>
        <end position="24"/>
    </location>
</feature>
<dbReference type="InterPro" id="IPR010126">
    <property type="entry name" value="Esterase_phb"/>
</dbReference>
<dbReference type="GO" id="GO:0052689">
    <property type="term" value="F:carboxylic ester hydrolase activity"/>
    <property type="evidence" value="ECO:0007669"/>
    <property type="project" value="UniProtKB-KW"/>
</dbReference>
<comment type="similarity">
    <text evidence="4">Belongs to the carbohydrate esterase 1 (CE1) family.</text>
</comment>
<evidence type="ECO:0000256" key="3">
    <source>
        <dbReference type="ARBA" id="ARBA00022801"/>
    </source>
</evidence>
<dbReference type="AlphaFoldDB" id="A0AAE0LZQ0"/>
<gene>
    <name evidence="5" type="ORF">B0H66DRAFT_631667</name>
</gene>
<proteinExistence type="inferred from homology"/>
<dbReference type="PANTHER" id="PTHR43037:SF5">
    <property type="entry name" value="FERULOYL ESTERASE"/>
    <property type="match status" value="1"/>
</dbReference>
<dbReference type="PANTHER" id="PTHR43037">
    <property type="entry name" value="UNNAMED PRODUCT-RELATED"/>
    <property type="match status" value="1"/>
</dbReference>
<keyword evidence="1 4" id="KW-0719">Serine esterase</keyword>
<feature type="chain" id="PRO_5041782475" description="Carboxylic ester hydrolase" evidence="4">
    <location>
        <begin position="25"/>
        <end position="322"/>
    </location>
</feature>
<keyword evidence="4" id="KW-0964">Secreted</keyword>
<comment type="subcellular location">
    <subcellularLocation>
        <location evidence="4">Secreted</location>
    </subcellularLocation>
</comment>
<comment type="caution">
    <text evidence="5">The sequence shown here is derived from an EMBL/GenBank/DDBJ whole genome shotgun (WGS) entry which is preliminary data.</text>
</comment>
<keyword evidence="6" id="KW-1185">Reference proteome</keyword>
<comment type="function">
    <text evidence="4">Esterase involved in the hydrolysis of xylan, a major structural heterogeneous polysaccharide found in plant biomass representing the second most abundant polysaccharide in the biosphere, after cellulose.</text>
</comment>
<dbReference type="Pfam" id="PF10503">
    <property type="entry name" value="Esterase_PHB"/>
    <property type="match status" value="1"/>
</dbReference>
<keyword evidence="4" id="KW-0119">Carbohydrate metabolism</keyword>
<protein>
    <recommendedName>
        <fullName evidence="4">Carboxylic ester hydrolase</fullName>
        <ecNumber evidence="4">3.1.1.-</ecNumber>
    </recommendedName>
</protein>
<accession>A0AAE0LZQ0</accession>